<dbReference type="InterPro" id="IPR044661">
    <property type="entry name" value="MED15a/b/c-like"/>
</dbReference>
<proteinExistence type="predicted"/>
<gene>
    <name evidence="4" type="ORF">ACH5RR_002036</name>
</gene>
<evidence type="ECO:0000256" key="1">
    <source>
        <dbReference type="ARBA" id="ARBA00004123"/>
    </source>
</evidence>
<dbReference type="InterPro" id="IPR036529">
    <property type="entry name" value="KIX_dom_sf"/>
</dbReference>
<dbReference type="EMBL" id="JBJUIK010000001">
    <property type="protein sequence ID" value="KAL3538670.1"/>
    <property type="molecule type" value="Genomic_DNA"/>
</dbReference>
<accession>A0ABD3B5Q3</accession>
<dbReference type="InterPro" id="IPR036546">
    <property type="entry name" value="MED15_KIX"/>
</dbReference>
<comment type="subcellular location">
    <subcellularLocation>
        <location evidence="1">Nucleus</location>
    </subcellularLocation>
</comment>
<dbReference type="PANTHER" id="PTHR33137:SF4">
    <property type="entry name" value="MEDIATOR OF RNA POLYMERASE II TRANSCRIPTION SUBUNIT 15A-RELATED"/>
    <property type="match status" value="1"/>
</dbReference>
<organism evidence="4 5">
    <name type="scientific">Cinchona calisaya</name>
    <dbReference type="NCBI Taxonomy" id="153742"/>
    <lineage>
        <taxon>Eukaryota</taxon>
        <taxon>Viridiplantae</taxon>
        <taxon>Streptophyta</taxon>
        <taxon>Embryophyta</taxon>
        <taxon>Tracheophyta</taxon>
        <taxon>Spermatophyta</taxon>
        <taxon>Magnoliopsida</taxon>
        <taxon>eudicotyledons</taxon>
        <taxon>Gunneridae</taxon>
        <taxon>Pentapetalae</taxon>
        <taxon>asterids</taxon>
        <taxon>lamiids</taxon>
        <taxon>Gentianales</taxon>
        <taxon>Rubiaceae</taxon>
        <taxon>Cinchonoideae</taxon>
        <taxon>Cinchoneae</taxon>
        <taxon>Cinchona</taxon>
    </lineage>
</organism>
<feature type="domain" description="Mediator complex subunit 15 KIX" evidence="3">
    <location>
        <begin position="118"/>
        <end position="144"/>
    </location>
</feature>
<dbReference type="PANTHER" id="PTHR33137">
    <property type="entry name" value="MEDIATOR OF RNA POLYMERASE II TRANSCRIPTION SUBUNIT 15A-RELATED"/>
    <property type="match status" value="1"/>
</dbReference>
<dbReference type="Gene3D" id="1.10.246.20">
    <property type="entry name" value="Coactivator CBP, KIX domain"/>
    <property type="match status" value="1"/>
</dbReference>
<keyword evidence="5" id="KW-1185">Reference proteome</keyword>
<evidence type="ECO:0000313" key="4">
    <source>
        <dbReference type="EMBL" id="KAL3538670.1"/>
    </source>
</evidence>
<dbReference type="GO" id="GO:0005634">
    <property type="term" value="C:nucleus"/>
    <property type="evidence" value="ECO:0007669"/>
    <property type="project" value="UniProtKB-SubCell"/>
</dbReference>
<sequence>MSSSDKMDNLLAENESTMVSGDWRTRLRVDSRSRIITKIMKTLKRHLTVYGPELEGEIRKNAVRFEERIYATATREHEFSRGHLATSPLVFNGAGFSSSLSNKMDKLLGENESNMVSSDWRTQLRVDSRDKIITKMTKTLKRHLSDRG</sequence>
<feature type="domain" description="Mediator complex subunit 15 KIX" evidence="3">
    <location>
        <begin position="21"/>
        <end position="79"/>
    </location>
</feature>
<comment type="caution">
    <text evidence="4">The sequence shown here is derived from an EMBL/GenBank/DDBJ whole genome shotgun (WGS) entry which is preliminary data.</text>
</comment>
<keyword evidence="2" id="KW-0539">Nucleus</keyword>
<evidence type="ECO:0000256" key="2">
    <source>
        <dbReference type="ARBA" id="ARBA00023242"/>
    </source>
</evidence>
<dbReference type="Pfam" id="PF16987">
    <property type="entry name" value="KIX_2"/>
    <property type="match status" value="2"/>
</dbReference>
<protein>
    <recommendedName>
        <fullName evidence="3">Mediator complex subunit 15 KIX domain-containing protein</fullName>
    </recommendedName>
</protein>
<reference evidence="4 5" key="1">
    <citation type="submission" date="2024-11" db="EMBL/GenBank/DDBJ databases">
        <title>A near-complete genome assembly of Cinchona calisaya.</title>
        <authorList>
            <person name="Lian D.C."/>
            <person name="Zhao X.W."/>
            <person name="Wei L."/>
        </authorList>
    </citation>
    <scope>NUCLEOTIDE SEQUENCE [LARGE SCALE GENOMIC DNA]</scope>
    <source>
        <tissue evidence="4">Nenye</tissue>
    </source>
</reference>
<name>A0ABD3B5Q3_9GENT</name>
<dbReference type="Proteomes" id="UP001630127">
    <property type="component" value="Unassembled WGS sequence"/>
</dbReference>
<dbReference type="AlphaFoldDB" id="A0ABD3B5Q3"/>
<evidence type="ECO:0000259" key="3">
    <source>
        <dbReference type="Pfam" id="PF16987"/>
    </source>
</evidence>
<evidence type="ECO:0000313" key="5">
    <source>
        <dbReference type="Proteomes" id="UP001630127"/>
    </source>
</evidence>